<dbReference type="InterPro" id="IPR011611">
    <property type="entry name" value="PfkB_dom"/>
</dbReference>
<dbReference type="InterPro" id="IPR050306">
    <property type="entry name" value="PfkB_Carbo_kinase"/>
</dbReference>
<dbReference type="RefSeq" id="WP_010849304.1">
    <property type="nucleotide sequence ID" value="NZ_HF570956.1"/>
</dbReference>
<evidence type="ECO:0000259" key="7">
    <source>
        <dbReference type="Pfam" id="PF00294"/>
    </source>
</evidence>
<dbReference type="InterPro" id="IPR002139">
    <property type="entry name" value="Ribo/fructo_kinase"/>
</dbReference>
<dbReference type="PANTHER" id="PTHR43085">
    <property type="entry name" value="HEXOKINASE FAMILY MEMBER"/>
    <property type="match status" value="1"/>
</dbReference>
<keyword evidence="5" id="KW-0067">ATP-binding</keyword>
<evidence type="ECO:0000256" key="1">
    <source>
        <dbReference type="ARBA" id="ARBA00010688"/>
    </source>
</evidence>
<dbReference type="Pfam" id="PF00294">
    <property type="entry name" value="PfkB"/>
    <property type="match status" value="1"/>
</dbReference>
<organism evidence="8 9">
    <name type="scientific">Phycicoccus elongatus Lp2</name>
    <dbReference type="NCBI Taxonomy" id="1193181"/>
    <lineage>
        <taxon>Bacteria</taxon>
        <taxon>Bacillati</taxon>
        <taxon>Actinomycetota</taxon>
        <taxon>Actinomycetes</taxon>
        <taxon>Micrococcales</taxon>
        <taxon>Intrasporangiaceae</taxon>
        <taxon>Phycicoccus</taxon>
    </lineage>
</organism>
<dbReference type="Gene3D" id="3.40.1190.20">
    <property type="match status" value="1"/>
</dbReference>
<comment type="caution">
    <text evidence="8">The sequence shown here is derived from an EMBL/GenBank/DDBJ whole genome shotgun (WGS) entry which is preliminary data.</text>
</comment>
<dbReference type="GO" id="GO:0005524">
    <property type="term" value="F:ATP binding"/>
    <property type="evidence" value="ECO:0007669"/>
    <property type="project" value="UniProtKB-KW"/>
</dbReference>
<gene>
    <name evidence="8" type="ORF">BN10_130061</name>
</gene>
<evidence type="ECO:0000256" key="5">
    <source>
        <dbReference type="ARBA" id="ARBA00022840"/>
    </source>
</evidence>
<keyword evidence="9" id="KW-1185">Reference proteome</keyword>
<comment type="similarity">
    <text evidence="1 6">Belongs to the carbohydrate kinase PfkB family.</text>
</comment>
<dbReference type="HOGENOM" id="CLU_027634_6_2_11"/>
<sequence>MDTRVLVVGEVLIDVVRTADGSVTEHVGGSPANVATGLARLGHPTDFATTVGTDDHGNACLDHMQTRGVVTLPSSRTAEPTSVADATIDDSGAATYRFDLHWNLAPVPIRSDVGHVHTGSIAATQAPGAARVLTTLREARDRATISYDPNARPSIMGEPESVKPVMEGIIALSDVVKASEDDIAWLYPGRRLDDVLDDWHALGAALVLVTLGPEGVAFRVPATGEVIRYAAQVTDNAAVVDTVGAGDSFMAGLVSGLLDAGLLGSPDTREALAAAGVDQVTDAVDRALATSGVTVTRAGAYSPTREELHTERG</sequence>
<dbReference type="PROSITE" id="PS00584">
    <property type="entry name" value="PFKB_KINASES_2"/>
    <property type="match status" value="1"/>
</dbReference>
<dbReference type="STRING" id="1193181.BN10_130061"/>
<evidence type="ECO:0000256" key="6">
    <source>
        <dbReference type="RuleBase" id="RU003704"/>
    </source>
</evidence>
<evidence type="ECO:0000256" key="4">
    <source>
        <dbReference type="ARBA" id="ARBA00022777"/>
    </source>
</evidence>
<keyword evidence="2 6" id="KW-0808">Transferase</keyword>
<dbReference type="Proteomes" id="UP000013167">
    <property type="component" value="Unassembled WGS sequence"/>
</dbReference>
<evidence type="ECO:0000313" key="9">
    <source>
        <dbReference type="Proteomes" id="UP000013167"/>
    </source>
</evidence>
<dbReference type="PROSITE" id="PS00583">
    <property type="entry name" value="PFKB_KINASES_1"/>
    <property type="match status" value="1"/>
</dbReference>
<protein>
    <recommendedName>
        <fullName evidence="7">Carbohydrate kinase PfkB domain-containing protein</fullName>
    </recommendedName>
</protein>
<proteinExistence type="inferred from homology"/>
<dbReference type="AlphaFoldDB" id="N0DY35"/>
<evidence type="ECO:0000256" key="2">
    <source>
        <dbReference type="ARBA" id="ARBA00022679"/>
    </source>
</evidence>
<dbReference type="GO" id="GO:0008865">
    <property type="term" value="F:fructokinase activity"/>
    <property type="evidence" value="ECO:0007669"/>
    <property type="project" value="UniProtKB-ARBA"/>
</dbReference>
<reference evidence="8 9" key="1">
    <citation type="journal article" date="2013" name="ISME J.">
        <title>A metabolic model for members of the genus Tetrasphaera involved in enhanced biological phosphorus removal.</title>
        <authorList>
            <person name="Kristiansen R."/>
            <person name="Nguyen H.T.T."/>
            <person name="Saunders A.M."/>
            <person name="Nielsen J.L."/>
            <person name="Wimmer R."/>
            <person name="Le V.Q."/>
            <person name="McIlroy S.J."/>
            <person name="Petrovski S."/>
            <person name="Seviour R.J."/>
            <person name="Calteau A."/>
            <person name="Nielsen K.L."/>
            <person name="Nielsen P.H."/>
        </authorList>
    </citation>
    <scope>NUCLEOTIDE SEQUENCE [LARGE SCALE GENOMIC DNA]</scope>
    <source>
        <strain evidence="8 9">Lp2</strain>
    </source>
</reference>
<dbReference type="CDD" id="cd01167">
    <property type="entry name" value="bac_FRK"/>
    <property type="match status" value="1"/>
</dbReference>
<dbReference type="InterPro" id="IPR002173">
    <property type="entry name" value="Carboh/pur_kinase_PfkB_CS"/>
</dbReference>
<dbReference type="OrthoDB" id="9795789at2"/>
<dbReference type="PRINTS" id="PR00990">
    <property type="entry name" value="RIBOKINASE"/>
</dbReference>
<dbReference type="InterPro" id="IPR029056">
    <property type="entry name" value="Ribokinase-like"/>
</dbReference>
<evidence type="ECO:0000313" key="8">
    <source>
        <dbReference type="EMBL" id="CCH69047.1"/>
    </source>
</evidence>
<keyword evidence="4 6" id="KW-0418">Kinase</keyword>
<keyword evidence="3" id="KW-0547">Nucleotide-binding</keyword>
<dbReference type="EMBL" id="CAIZ01000035">
    <property type="protein sequence ID" value="CCH69047.1"/>
    <property type="molecule type" value="Genomic_DNA"/>
</dbReference>
<feature type="domain" description="Carbohydrate kinase PfkB" evidence="7">
    <location>
        <begin position="3"/>
        <end position="304"/>
    </location>
</feature>
<dbReference type="SUPFAM" id="SSF53613">
    <property type="entry name" value="Ribokinase-like"/>
    <property type="match status" value="1"/>
</dbReference>
<dbReference type="eggNOG" id="COG0524">
    <property type="taxonomic scope" value="Bacteria"/>
</dbReference>
<name>N0DY35_9MICO</name>
<dbReference type="PANTHER" id="PTHR43085:SF1">
    <property type="entry name" value="PSEUDOURIDINE KINASE-RELATED"/>
    <property type="match status" value="1"/>
</dbReference>
<accession>N0DY35</accession>
<evidence type="ECO:0000256" key="3">
    <source>
        <dbReference type="ARBA" id="ARBA00022741"/>
    </source>
</evidence>
<dbReference type="GO" id="GO:0006000">
    <property type="term" value="P:fructose metabolic process"/>
    <property type="evidence" value="ECO:0007669"/>
    <property type="project" value="UniProtKB-ARBA"/>
</dbReference>